<sequence length="200" mass="23184">MGRGKIEIKKIENRTNSTGKLHEYTSPNTSTKKIYDQYQKTQGCDLWVTHYENMQETLRKMKEINKRLRNEIGIRVGTGDLSNMKENELYRIEQKMEDSVSIIRERKYHVIKTQTDTCKKKVDLLWCVQVRNLEELHGNLLLDFDAICLIDPRYAAMKDDGGAYEVDPVVSYGNGMYNHRFYANFHQGDGVSGGPDLRLA</sequence>
<organism evidence="2 3">
    <name type="scientific">Heracleum sosnowskyi</name>
    <dbReference type="NCBI Taxonomy" id="360622"/>
    <lineage>
        <taxon>Eukaryota</taxon>
        <taxon>Viridiplantae</taxon>
        <taxon>Streptophyta</taxon>
        <taxon>Embryophyta</taxon>
        <taxon>Tracheophyta</taxon>
        <taxon>Spermatophyta</taxon>
        <taxon>Magnoliopsida</taxon>
        <taxon>eudicotyledons</taxon>
        <taxon>Gunneridae</taxon>
        <taxon>Pentapetalae</taxon>
        <taxon>asterids</taxon>
        <taxon>campanulids</taxon>
        <taxon>Apiales</taxon>
        <taxon>Apiaceae</taxon>
        <taxon>Apioideae</taxon>
        <taxon>apioid superclade</taxon>
        <taxon>Tordylieae</taxon>
        <taxon>Tordyliinae</taxon>
        <taxon>Heracleum</taxon>
    </lineage>
</organism>
<evidence type="ECO:0000313" key="2">
    <source>
        <dbReference type="EMBL" id="KAK1357619.1"/>
    </source>
</evidence>
<dbReference type="AlphaFoldDB" id="A0AAD8M2V4"/>
<gene>
    <name evidence="2" type="ORF">POM88_050875</name>
</gene>
<protein>
    <submittedName>
        <fullName evidence="2">MADS-domain transcription factor</fullName>
    </submittedName>
</protein>
<dbReference type="InterPro" id="IPR036879">
    <property type="entry name" value="TF_MADSbox_sf"/>
</dbReference>
<dbReference type="GO" id="GO:0003700">
    <property type="term" value="F:DNA-binding transcription factor activity"/>
    <property type="evidence" value="ECO:0007669"/>
    <property type="project" value="InterPro"/>
</dbReference>
<reference evidence="2" key="1">
    <citation type="submission" date="2023-02" db="EMBL/GenBank/DDBJ databases">
        <title>Genome of toxic invasive species Heracleum sosnowskyi carries increased number of genes despite the absence of recent whole-genome duplications.</title>
        <authorList>
            <person name="Schelkunov M."/>
            <person name="Shtratnikova V."/>
            <person name="Makarenko M."/>
            <person name="Klepikova A."/>
            <person name="Omelchenko D."/>
            <person name="Novikova G."/>
            <person name="Obukhova E."/>
            <person name="Bogdanov V."/>
            <person name="Penin A."/>
            <person name="Logacheva M."/>
        </authorList>
    </citation>
    <scope>NUCLEOTIDE SEQUENCE</scope>
    <source>
        <strain evidence="2">Hsosn_3</strain>
        <tissue evidence="2">Leaf</tissue>
    </source>
</reference>
<evidence type="ECO:0000259" key="1">
    <source>
        <dbReference type="PROSITE" id="PS51297"/>
    </source>
</evidence>
<name>A0AAD8M2V4_9APIA</name>
<feature type="domain" description="K-box" evidence="1">
    <location>
        <begin position="51"/>
        <end position="150"/>
    </location>
</feature>
<keyword evidence="3" id="KW-1185">Reference proteome</keyword>
<dbReference type="GO" id="GO:0003677">
    <property type="term" value="F:DNA binding"/>
    <property type="evidence" value="ECO:0007669"/>
    <property type="project" value="InterPro"/>
</dbReference>
<comment type="caution">
    <text evidence="2">The sequence shown here is derived from an EMBL/GenBank/DDBJ whole genome shotgun (WGS) entry which is preliminary data.</text>
</comment>
<dbReference type="EMBL" id="JAUIZM010000011">
    <property type="protein sequence ID" value="KAK1357619.1"/>
    <property type="molecule type" value="Genomic_DNA"/>
</dbReference>
<evidence type="ECO:0000313" key="3">
    <source>
        <dbReference type="Proteomes" id="UP001237642"/>
    </source>
</evidence>
<dbReference type="SUPFAM" id="SSF55455">
    <property type="entry name" value="SRF-like"/>
    <property type="match status" value="1"/>
</dbReference>
<proteinExistence type="predicted"/>
<dbReference type="GO" id="GO:0046983">
    <property type="term" value="F:protein dimerization activity"/>
    <property type="evidence" value="ECO:0007669"/>
    <property type="project" value="InterPro"/>
</dbReference>
<dbReference type="Proteomes" id="UP001237642">
    <property type="component" value="Unassembled WGS sequence"/>
</dbReference>
<dbReference type="Pfam" id="PF01486">
    <property type="entry name" value="K-box"/>
    <property type="match status" value="1"/>
</dbReference>
<accession>A0AAD8M2V4</accession>
<dbReference type="PROSITE" id="PS51297">
    <property type="entry name" value="K_BOX"/>
    <property type="match status" value="1"/>
</dbReference>
<dbReference type="InterPro" id="IPR002487">
    <property type="entry name" value="TF_Kbox"/>
</dbReference>
<dbReference type="GO" id="GO:0005634">
    <property type="term" value="C:nucleus"/>
    <property type="evidence" value="ECO:0007669"/>
    <property type="project" value="InterPro"/>
</dbReference>
<reference evidence="2" key="2">
    <citation type="submission" date="2023-05" db="EMBL/GenBank/DDBJ databases">
        <authorList>
            <person name="Schelkunov M.I."/>
        </authorList>
    </citation>
    <scope>NUCLEOTIDE SEQUENCE</scope>
    <source>
        <strain evidence="2">Hsosn_3</strain>
        <tissue evidence="2">Leaf</tissue>
    </source>
</reference>